<protein>
    <submittedName>
        <fullName evidence="1">Uncharacterized protein</fullName>
    </submittedName>
</protein>
<proteinExistence type="predicted"/>
<dbReference type="RefSeq" id="WP_036150117.1">
    <property type="nucleotide sequence ID" value="NZ_AVCX01000040.1"/>
</dbReference>
<name>A0A0A3J172_9BACI</name>
<gene>
    <name evidence="1" type="ORF">CD32_00300</name>
</gene>
<organism evidence="1 2">
    <name type="scientific">Lysinibacillus odysseyi 34hs-1 = NBRC 100172</name>
    <dbReference type="NCBI Taxonomy" id="1220589"/>
    <lineage>
        <taxon>Bacteria</taxon>
        <taxon>Bacillati</taxon>
        <taxon>Bacillota</taxon>
        <taxon>Bacilli</taxon>
        <taxon>Bacillales</taxon>
        <taxon>Bacillaceae</taxon>
        <taxon>Lysinibacillus</taxon>
    </lineage>
</organism>
<evidence type="ECO:0000313" key="2">
    <source>
        <dbReference type="Proteomes" id="UP000030437"/>
    </source>
</evidence>
<dbReference type="OrthoDB" id="2966712at2"/>
<reference evidence="1 2" key="1">
    <citation type="submission" date="2014-02" db="EMBL/GenBank/DDBJ databases">
        <title>Draft genome sequence of Lysinibacillus odysseyi NBRC 100172.</title>
        <authorList>
            <person name="Zhang F."/>
            <person name="Wang G."/>
            <person name="Zhang L."/>
        </authorList>
    </citation>
    <scope>NUCLEOTIDE SEQUENCE [LARGE SCALE GENOMIC DNA]</scope>
    <source>
        <strain evidence="1 2">NBRC 100172</strain>
    </source>
</reference>
<sequence length="243" mass="29238">MDQQNFKKFIITSRSDFAIYLRFLIIGTYRSLKKYNLYVEQLGEKIQELDLENKPKTPIDSEIYEEFNDKIQRVSNKLLNLFGDLQSDSLSYYKFRKQLVKRNIEVKKDLGELSELIWKNLSRANEARNWGLHEPESLLNAHFENIEKLWTREEFERYKTEFTTVNIANFNKYEGSWLISLHRECENNQRLYNELYNSMLSDYTLLIGTSPEIKEVDYHTRPLDIELMIPKTSFLMQQKKYKK</sequence>
<dbReference type="AlphaFoldDB" id="A0A0A3J172"/>
<dbReference type="EMBL" id="JPVP01000022">
    <property type="protein sequence ID" value="KGR89470.1"/>
    <property type="molecule type" value="Genomic_DNA"/>
</dbReference>
<dbReference type="Proteomes" id="UP000030437">
    <property type="component" value="Unassembled WGS sequence"/>
</dbReference>
<comment type="caution">
    <text evidence="1">The sequence shown here is derived from an EMBL/GenBank/DDBJ whole genome shotgun (WGS) entry which is preliminary data.</text>
</comment>
<accession>A0A0A3J172</accession>
<keyword evidence="2" id="KW-1185">Reference proteome</keyword>
<evidence type="ECO:0000313" key="1">
    <source>
        <dbReference type="EMBL" id="KGR89470.1"/>
    </source>
</evidence>
<dbReference type="STRING" id="1220589.CD32_00300"/>